<dbReference type="SUPFAM" id="SSF46894">
    <property type="entry name" value="C-terminal effector domain of the bipartite response regulators"/>
    <property type="match status" value="1"/>
</dbReference>
<gene>
    <name evidence="12" type="ORF">SFMTTN_1493</name>
</gene>
<dbReference type="PANTHER" id="PTHR48111">
    <property type="entry name" value="REGULATOR OF RPOS"/>
    <property type="match status" value="1"/>
</dbReference>
<evidence type="ECO:0000256" key="2">
    <source>
        <dbReference type="ARBA" id="ARBA00022553"/>
    </source>
</evidence>
<dbReference type="InterPro" id="IPR001867">
    <property type="entry name" value="OmpR/PhoB-type_DNA-bd"/>
</dbReference>
<dbReference type="Proteomes" id="UP000286806">
    <property type="component" value="Unassembled WGS sequence"/>
</dbReference>
<dbReference type="FunFam" id="3.40.50.2300:FF:000001">
    <property type="entry name" value="DNA-binding response regulator PhoB"/>
    <property type="match status" value="1"/>
</dbReference>
<dbReference type="InterPro" id="IPR001789">
    <property type="entry name" value="Sig_transdc_resp-reg_receiver"/>
</dbReference>
<comment type="function">
    <text evidence="7">This protein is a positive regulator for the phosphate regulon. Transcription of this operon is positively regulated by PhoB and PhoR when phosphate is limited.</text>
</comment>
<evidence type="ECO:0000256" key="3">
    <source>
        <dbReference type="ARBA" id="ARBA00023012"/>
    </source>
</evidence>
<dbReference type="AlphaFoldDB" id="A0A401JDE2"/>
<dbReference type="SMART" id="SM00862">
    <property type="entry name" value="Trans_reg_C"/>
    <property type="match status" value="1"/>
</dbReference>
<dbReference type="GO" id="GO:0000976">
    <property type="term" value="F:transcription cis-regulatory region binding"/>
    <property type="evidence" value="ECO:0007669"/>
    <property type="project" value="TreeGrafter"/>
</dbReference>
<protein>
    <recommendedName>
        <fullName evidence="1">Phosphate regulon transcriptional regulatory protein PhoB</fullName>
    </recommendedName>
</protein>
<organism evidence="12 13">
    <name type="scientific">Sulfuriferula multivorans</name>
    <dbReference type="NCBI Taxonomy" id="1559896"/>
    <lineage>
        <taxon>Bacteria</taxon>
        <taxon>Pseudomonadati</taxon>
        <taxon>Pseudomonadota</taxon>
        <taxon>Betaproteobacteria</taxon>
        <taxon>Nitrosomonadales</taxon>
        <taxon>Sulfuricellaceae</taxon>
        <taxon>Sulfuriferula</taxon>
    </lineage>
</organism>
<keyword evidence="6" id="KW-0804">Transcription</keyword>
<dbReference type="CDD" id="cd00383">
    <property type="entry name" value="trans_reg_C"/>
    <property type="match status" value="1"/>
</dbReference>
<evidence type="ECO:0000313" key="13">
    <source>
        <dbReference type="Proteomes" id="UP000286806"/>
    </source>
</evidence>
<dbReference type="RefSeq" id="WP_223247730.1">
    <property type="nucleotide sequence ID" value="NZ_BGOW01000014.1"/>
</dbReference>
<accession>A0A401JDE2</accession>
<dbReference type="Gene3D" id="1.10.10.10">
    <property type="entry name" value="Winged helix-like DNA-binding domain superfamily/Winged helix DNA-binding domain"/>
    <property type="match status" value="1"/>
</dbReference>
<dbReference type="PROSITE" id="PS51755">
    <property type="entry name" value="OMPR_PHOB"/>
    <property type="match status" value="1"/>
</dbReference>
<reference evidence="12 13" key="1">
    <citation type="journal article" date="2019" name="Front. Microbiol.">
        <title>Genomes of Neutrophilic Sulfur-Oxidizing Chemolithoautotrophs Representing 9 Proteobacterial Species From 8 Genera.</title>
        <authorList>
            <person name="Watanabe T."/>
            <person name="Kojima H."/>
            <person name="Umezawa K."/>
            <person name="Hori C."/>
            <person name="Takasuka T.E."/>
            <person name="Kato Y."/>
            <person name="Fukui M."/>
        </authorList>
    </citation>
    <scope>NUCLEOTIDE SEQUENCE [LARGE SCALE GENOMIC DNA]</scope>
    <source>
        <strain evidence="12 13">TTN</strain>
    </source>
</reference>
<evidence type="ECO:0000259" key="11">
    <source>
        <dbReference type="PROSITE" id="PS51755"/>
    </source>
</evidence>
<evidence type="ECO:0000256" key="8">
    <source>
        <dbReference type="PROSITE-ProRule" id="PRU00169"/>
    </source>
</evidence>
<keyword evidence="13" id="KW-1185">Reference proteome</keyword>
<dbReference type="InterPro" id="IPR039420">
    <property type="entry name" value="WalR-like"/>
</dbReference>
<dbReference type="Pfam" id="PF00486">
    <property type="entry name" value="Trans_reg_C"/>
    <property type="match status" value="1"/>
</dbReference>
<feature type="domain" description="OmpR/PhoB-type" evidence="11">
    <location>
        <begin position="138"/>
        <end position="237"/>
    </location>
</feature>
<dbReference type="SMART" id="SM00448">
    <property type="entry name" value="REC"/>
    <property type="match status" value="1"/>
</dbReference>
<evidence type="ECO:0000256" key="9">
    <source>
        <dbReference type="PROSITE-ProRule" id="PRU01091"/>
    </source>
</evidence>
<dbReference type="InterPro" id="IPR016032">
    <property type="entry name" value="Sig_transdc_resp-reg_C-effctor"/>
</dbReference>
<dbReference type="InterPro" id="IPR011006">
    <property type="entry name" value="CheY-like_superfamily"/>
</dbReference>
<keyword evidence="2 8" id="KW-0597">Phosphoprotein</keyword>
<dbReference type="PANTHER" id="PTHR48111:SF4">
    <property type="entry name" value="DNA-BINDING DUAL TRANSCRIPTIONAL REGULATOR OMPR"/>
    <property type="match status" value="1"/>
</dbReference>
<keyword evidence="5 9" id="KW-0238">DNA-binding</keyword>
<comment type="caution">
    <text evidence="12">The sequence shown here is derived from an EMBL/GenBank/DDBJ whole genome shotgun (WGS) entry which is preliminary data.</text>
</comment>
<keyword evidence="4" id="KW-0805">Transcription regulation</keyword>
<proteinExistence type="predicted"/>
<dbReference type="EMBL" id="BGOW01000014">
    <property type="protein sequence ID" value="GBL45682.1"/>
    <property type="molecule type" value="Genomic_DNA"/>
</dbReference>
<evidence type="ECO:0000256" key="1">
    <source>
        <dbReference type="ARBA" id="ARBA00013332"/>
    </source>
</evidence>
<dbReference type="SUPFAM" id="SSF52172">
    <property type="entry name" value="CheY-like"/>
    <property type="match status" value="1"/>
</dbReference>
<dbReference type="Gene3D" id="6.10.250.690">
    <property type="match status" value="1"/>
</dbReference>
<evidence type="ECO:0000259" key="10">
    <source>
        <dbReference type="PROSITE" id="PS50110"/>
    </source>
</evidence>
<evidence type="ECO:0000256" key="4">
    <source>
        <dbReference type="ARBA" id="ARBA00023015"/>
    </source>
</evidence>
<evidence type="ECO:0000256" key="5">
    <source>
        <dbReference type="ARBA" id="ARBA00023125"/>
    </source>
</evidence>
<keyword evidence="3" id="KW-0902">Two-component regulatory system</keyword>
<feature type="domain" description="Response regulatory" evidence="10">
    <location>
        <begin position="8"/>
        <end position="123"/>
    </location>
</feature>
<evidence type="ECO:0000256" key="6">
    <source>
        <dbReference type="ARBA" id="ARBA00023163"/>
    </source>
</evidence>
<sequence>MDMLNDCRTLVVEDTAEIADLIRLHLEDLGLQVTCAADGISGLELARNGMFDLIVLDLMLPGLNGLEVCRALRSDPRYYTPILMLTAKASEIDRVVGLELGADDYLGKPFSIPELQARAKALLRRSEKMRGVAAPDDQSMVRAGSLEIDTMRHEVRLSGRPIPLTAKEFDLLLFMAHNPGRVYSRAQLLDAVWGTTLESYEHNVNTHINRLRAKVEADPANPQYVLTVRGVGYRFADS</sequence>
<dbReference type="FunFam" id="1.10.10.10:FF:000018">
    <property type="entry name" value="DNA-binding response regulator ResD"/>
    <property type="match status" value="1"/>
</dbReference>
<dbReference type="Gene3D" id="3.40.50.2300">
    <property type="match status" value="1"/>
</dbReference>
<feature type="modified residue" description="4-aspartylphosphate" evidence="8">
    <location>
        <position position="57"/>
    </location>
</feature>
<dbReference type="InterPro" id="IPR036388">
    <property type="entry name" value="WH-like_DNA-bd_sf"/>
</dbReference>
<feature type="DNA-binding region" description="OmpR/PhoB-type" evidence="9">
    <location>
        <begin position="138"/>
        <end position="237"/>
    </location>
</feature>
<dbReference type="GO" id="GO:0006355">
    <property type="term" value="P:regulation of DNA-templated transcription"/>
    <property type="evidence" value="ECO:0007669"/>
    <property type="project" value="InterPro"/>
</dbReference>
<evidence type="ECO:0000256" key="7">
    <source>
        <dbReference type="ARBA" id="ARBA00024735"/>
    </source>
</evidence>
<dbReference type="PROSITE" id="PS50110">
    <property type="entry name" value="RESPONSE_REGULATORY"/>
    <property type="match status" value="1"/>
</dbReference>
<evidence type="ECO:0000313" key="12">
    <source>
        <dbReference type="EMBL" id="GBL45682.1"/>
    </source>
</evidence>
<dbReference type="GO" id="GO:0032993">
    <property type="term" value="C:protein-DNA complex"/>
    <property type="evidence" value="ECO:0007669"/>
    <property type="project" value="TreeGrafter"/>
</dbReference>
<name>A0A401JDE2_9PROT</name>
<dbReference type="GO" id="GO:0005829">
    <property type="term" value="C:cytosol"/>
    <property type="evidence" value="ECO:0007669"/>
    <property type="project" value="TreeGrafter"/>
</dbReference>
<dbReference type="GO" id="GO:0000156">
    <property type="term" value="F:phosphorelay response regulator activity"/>
    <property type="evidence" value="ECO:0007669"/>
    <property type="project" value="TreeGrafter"/>
</dbReference>
<dbReference type="Pfam" id="PF00072">
    <property type="entry name" value="Response_reg"/>
    <property type="match status" value="1"/>
</dbReference>